<evidence type="ECO:0000313" key="8">
    <source>
        <dbReference type="EMBL" id="PQM29530.1"/>
    </source>
</evidence>
<dbReference type="InterPro" id="IPR011650">
    <property type="entry name" value="Peptidase_M20_dimer"/>
</dbReference>
<evidence type="ECO:0000259" key="7">
    <source>
        <dbReference type="Pfam" id="PF07687"/>
    </source>
</evidence>
<name>A0A2S8BB40_9SPHN</name>
<dbReference type="InterPro" id="IPR036264">
    <property type="entry name" value="Bact_exopeptidase_dim_dom"/>
</dbReference>
<keyword evidence="9" id="KW-1185">Reference proteome</keyword>
<evidence type="ECO:0000256" key="6">
    <source>
        <dbReference type="SAM" id="SignalP"/>
    </source>
</evidence>
<feature type="domain" description="Peptidase M20 dimerisation" evidence="7">
    <location>
        <begin position="242"/>
        <end position="387"/>
    </location>
</feature>
<dbReference type="RefSeq" id="WP_105997487.1">
    <property type="nucleotide sequence ID" value="NZ_CM009578.1"/>
</dbReference>
<proteinExistence type="inferred from homology"/>
<sequence>MRKRGIIILGGVAVVAIAAATVAVRTAGFAPANVADGSDIRLAATVPYDLDAAVRHLSEAAQIRTVSNQDPAENQLAEWDRLQAWLASTYPAAHGAMTRTVLPNKTLIYHWPGSDTSLAPVILMAHQDVVPVTPGTEGDWKYPPFAGTIAENAVWGRGTVDDKGSLVGLFEAIDALAKSGFKPKRGLYLVSGHDEEAGGSGAVAAAAKLKAEGVKAIYTLDEGSIVLTDTPVIDGPAIMIGIAEKGYGTLKVTANAPGGHSSMPPAETGVTTLARAVLAIADKPFPMEIRGPGALMIEALAAKKGGTTKMAVANSWLFGPLLKRQLSATPSTAAAFHTTIAPTMLEGSPKENVLPQSANALINYRIAPWNSSADVMARAKEAVGDAKVDLAWVKPPREPSRVSSTKSQGWKWIAAAARADAPDAVLTPTLVVAATDSRSMEPVSEDVYRFMPMHFTLKGAAMIHGTNEHMEVDSFKRMIDFYARLIATSAG</sequence>
<dbReference type="PANTHER" id="PTHR45962:SF1">
    <property type="entry name" value="N-FATTY-ACYL-AMINO ACID SYNTHASE_HYDROLASE PM20D1"/>
    <property type="match status" value="1"/>
</dbReference>
<comment type="similarity">
    <text evidence="1">Belongs to the peptidase M20A family.</text>
</comment>
<feature type="chain" id="PRO_5015779594" evidence="6">
    <location>
        <begin position="19"/>
        <end position="491"/>
    </location>
</feature>
<dbReference type="Pfam" id="PF07687">
    <property type="entry name" value="M20_dimer"/>
    <property type="match status" value="1"/>
</dbReference>
<dbReference type="EMBL" id="PHFW01000001">
    <property type="protein sequence ID" value="PQM29530.1"/>
    <property type="molecule type" value="Genomic_DNA"/>
</dbReference>
<keyword evidence="6" id="KW-0732">Signal</keyword>
<reference evidence="9" key="1">
    <citation type="submission" date="2017-11" db="EMBL/GenBank/DDBJ databases">
        <title>The complete genome sequence of Sphingopyxis pomeranensis sp. nov. strain WS5A3p.</title>
        <authorList>
            <person name="Kaminski M.A."/>
        </authorList>
    </citation>
    <scope>NUCLEOTIDE SEQUENCE [LARGE SCALE GENOMIC DNA]</scope>
    <source>
        <strain evidence="9">WS5A3p</strain>
    </source>
</reference>
<dbReference type="SUPFAM" id="SSF53187">
    <property type="entry name" value="Zn-dependent exopeptidases"/>
    <property type="match status" value="1"/>
</dbReference>
<dbReference type="Gene3D" id="3.40.630.10">
    <property type="entry name" value="Zn peptidases"/>
    <property type="match status" value="1"/>
</dbReference>
<dbReference type="Proteomes" id="UP000238954">
    <property type="component" value="Chromosome"/>
</dbReference>
<keyword evidence="4" id="KW-0378">Hydrolase</keyword>
<dbReference type="GO" id="GO:0006508">
    <property type="term" value="P:proteolysis"/>
    <property type="evidence" value="ECO:0007669"/>
    <property type="project" value="UniProtKB-KW"/>
</dbReference>
<dbReference type="AlphaFoldDB" id="A0A2S8BB40"/>
<dbReference type="InterPro" id="IPR002933">
    <property type="entry name" value="Peptidase_M20"/>
</dbReference>
<accession>A0A2S8BB40</accession>
<evidence type="ECO:0000256" key="2">
    <source>
        <dbReference type="ARBA" id="ARBA00022670"/>
    </source>
</evidence>
<feature type="signal peptide" evidence="6">
    <location>
        <begin position="1"/>
        <end position="18"/>
    </location>
</feature>
<gene>
    <name evidence="8" type="ORF">CVO77_01000</name>
</gene>
<dbReference type="Gene3D" id="3.30.70.360">
    <property type="match status" value="1"/>
</dbReference>
<dbReference type="NCBIfam" id="NF006112">
    <property type="entry name" value="PRK08262.1-3"/>
    <property type="match status" value="1"/>
</dbReference>
<evidence type="ECO:0000256" key="5">
    <source>
        <dbReference type="ARBA" id="ARBA00022833"/>
    </source>
</evidence>
<comment type="caution">
    <text evidence="8">The sequence shown here is derived from an EMBL/GenBank/DDBJ whole genome shotgun (WGS) entry which is preliminary data.</text>
</comment>
<dbReference type="Gene3D" id="1.10.150.900">
    <property type="match status" value="1"/>
</dbReference>
<dbReference type="GO" id="GO:0046872">
    <property type="term" value="F:metal ion binding"/>
    <property type="evidence" value="ECO:0007669"/>
    <property type="project" value="UniProtKB-KW"/>
</dbReference>
<dbReference type="Pfam" id="PF01546">
    <property type="entry name" value="Peptidase_M20"/>
    <property type="match status" value="1"/>
</dbReference>
<evidence type="ECO:0000313" key="9">
    <source>
        <dbReference type="Proteomes" id="UP000238954"/>
    </source>
</evidence>
<dbReference type="OrthoDB" id="9809784at2"/>
<dbReference type="SUPFAM" id="SSF55031">
    <property type="entry name" value="Bacterial exopeptidase dimerisation domain"/>
    <property type="match status" value="1"/>
</dbReference>
<protein>
    <submittedName>
        <fullName evidence="8">Peptidase M20</fullName>
    </submittedName>
</protein>
<keyword evidence="2" id="KW-0645">Protease</keyword>
<dbReference type="InterPro" id="IPR047177">
    <property type="entry name" value="Pept_M20A"/>
</dbReference>
<dbReference type="PANTHER" id="PTHR45962">
    <property type="entry name" value="N-FATTY-ACYL-AMINO ACID SYNTHASE/HYDROLASE PM20D1"/>
    <property type="match status" value="1"/>
</dbReference>
<dbReference type="GO" id="GO:0008233">
    <property type="term" value="F:peptidase activity"/>
    <property type="evidence" value="ECO:0007669"/>
    <property type="project" value="UniProtKB-KW"/>
</dbReference>
<keyword evidence="3" id="KW-0479">Metal-binding</keyword>
<evidence type="ECO:0000256" key="4">
    <source>
        <dbReference type="ARBA" id="ARBA00022801"/>
    </source>
</evidence>
<organism evidence="8 9">
    <name type="scientific">Sphingopyxis lindanitolerans</name>
    <dbReference type="NCBI Taxonomy" id="2054227"/>
    <lineage>
        <taxon>Bacteria</taxon>
        <taxon>Pseudomonadati</taxon>
        <taxon>Pseudomonadota</taxon>
        <taxon>Alphaproteobacteria</taxon>
        <taxon>Sphingomonadales</taxon>
        <taxon>Sphingomonadaceae</taxon>
        <taxon>Sphingopyxis</taxon>
    </lineage>
</organism>
<evidence type="ECO:0000256" key="3">
    <source>
        <dbReference type="ARBA" id="ARBA00022723"/>
    </source>
</evidence>
<keyword evidence="5" id="KW-0862">Zinc</keyword>
<evidence type="ECO:0000256" key="1">
    <source>
        <dbReference type="ARBA" id="ARBA00006247"/>
    </source>
</evidence>